<accession>A0ABR1J1S8</accession>
<evidence type="ECO:0000313" key="2">
    <source>
        <dbReference type="EMBL" id="KAK7447767.1"/>
    </source>
</evidence>
<keyword evidence="3" id="KW-1185">Reference proteome</keyword>
<dbReference type="EMBL" id="JBANRG010000040">
    <property type="protein sequence ID" value="KAK7447767.1"/>
    <property type="molecule type" value="Genomic_DNA"/>
</dbReference>
<organism evidence="2 3">
    <name type="scientific">Marasmiellus scandens</name>
    <dbReference type="NCBI Taxonomy" id="2682957"/>
    <lineage>
        <taxon>Eukaryota</taxon>
        <taxon>Fungi</taxon>
        <taxon>Dikarya</taxon>
        <taxon>Basidiomycota</taxon>
        <taxon>Agaricomycotina</taxon>
        <taxon>Agaricomycetes</taxon>
        <taxon>Agaricomycetidae</taxon>
        <taxon>Agaricales</taxon>
        <taxon>Marasmiineae</taxon>
        <taxon>Omphalotaceae</taxon>
        <taxon>Marasmiellus</taxon>
    </lineage>
</organism>
<evidence type="ECO:0000256" key="1">
    <source>
        <dbReference type="SAM" id="MobiDB-lite"/>
    </source>
</evidence>
<proteinExistence type="predicted"/>
<comment type="caution">
    <text evidence="2">The sequence shown here is derived from an EMBL/GenBank/DDBJ whole genome shotgun (WGS) entry which is preliminary data.</text>
</comment>
<evidence type="ECO:0000313" key="3">
    <source>
        <dbReference type="Proteomes" id="UP001498398"/>
    </source>
</evidence>
<reference evidence="2 3" key="1">
    <citation type="submission" date="2024-01" db="EMBL/GenBank/DDBJ databases">
        <title>A draft genome for the cacao thread blight pathogen Marasmiellus scandens.</title>
        <authorList>
            <person name="Baruah I.K."/>
            <person name="Leung J."/>
            <person name="Bukari Y."/>
            <person name="Amoako-Attah I."/>
            <person name="Meinhardt L.W."/>
            <person name="Bailey B.A."/>
            <person name="Cohen S.P."/>
        </authorList>
    </citation>
    <scope>NUCLEOTIDE SEQUENCE [LARGE SCALE GENOMIC DNA]</scope>
    <source>
        <strain evidence="2 3">GH-19</strain>
    </source>
</reference>
<feature type="compositionally biased region" description="Low complexity" evidence="1">
    <location>
        <begin position="499"/>
        <end position="525"/>
    </location>
</feature>
<feature type="compositionally biased region" description="Polar residues" evidence="1">
    <location>
        <begin position="471"/>
        <end position="480"/>
    </location>
</feature>
<gene>
    <name evidence="2" type="ORF">VKT23_014025</name>
</gene>
<feature type="region of interest" description="Disordered" evidence="1">
    <location>
        <begin position="433"/>
        <end position="590"/>
    </location>
</feature>
<name>A0ABR1J1S8_9AGAR</name>
<feature type="compositionally biased region" description="Basic residues" evidence="1">
    <location>
        <begin position="529"/>
        <end position="538"/>
    </location>
</feature>
<sequence length="797" mass="88972">MSFPVTQDDLLRTRVCIPRFLDPWRKCQTQHDNVGRAVVLNSAVADIDELKAQNETFAEALKDLSPSGLRARIGAVLDRGIHQISPELPDSLRIPPQWKQWNPSSVMCHLFKEEYEELMAKRTTSKTHNLDPHNYARDELQKIHAADVPRSKAIADAWNDELRKAEASGTLLAASPGLQQSRIQQGIRASRAGIASIQQRFGIRQLTVLSWDEVDDNGVKHPKVLFLSSSELVSKGSDFEALRQDMLEPVTNILRLYYGNAPDVLRSQTITAGQNHDFPQLEPRDGETKVKILSDRLNKFVKKVSEVQTGHPYHKKKVLPWGDMATKPILTKESVPDGVVVRVTSHMHQNAVIQWYDHILARQKDGKPGVEFVRDRQALVQIDTVDFDEERLDYDDAEEPLPHAKAQDNNLHHSQPSPLLHDLFKDAIPFPSEKEDDLQSSQTFPGTSLHDRPQNPVTRVSIDPLLLGSQDGPSLPTTSATHEEMQQHPKHPGLEITGAPNPNSTTPPSSPLSSVSSPAPRSPTVNGKRVPKAGRPRTRPIGSDLQQRQKGNKRPGSDDQPDETSRVKKRNTTTPSTSTQAKPKNKNTVPTYVLTTSESPLITLGFEYNEPKSLLVSLDSYAAEHILNAFPKQLKTPWKKMTKKVAWAYHKVLFPQAPSVICPPTNFEPDTPALVQNWALQFSAFVNQQSSSLLLVDAQLLQNAELVLPVIDFVKVKSRIFTEKKPVEHIKTSTWLRLDSGLPLLLWAMSVWGRCLAIQSATSETPTELSVCVDGVTELTNQLTKTPSLHPSFREGE</sequence>
<feature type="compositionally biased region" description="Polar residues" evidence="1">
    <location>
        <begin position="572"/>
        <end position="590"/>
    </location>
</feature>
<dbReference type="Proteomes" id="UP001498398">
    <property type="component" value="Unassembled WGS sequence"/>
</dbReference>
<protein>
    <submittedName>
        <fullName evidence="2">Uncharacterized protein</fullName>
    </submittedName>
</protein>